<accession>A0A2K3QJ94</accession>
<dbReference type="AlphaFoldDB" id="A0A2K3QJ94"/>
<dbReference type="STRING" id="45235.A0A2K3QJ94"/>
<dbReference type="GO" id="GO:0016301">
    <property type="term" value="F:kinase activity"/>
    <property type="evidence" value="ECO:0007669"/>
    <property type="project" value="UniProtKB-KW"/>
</dbReference>
<dbReference type="Proteomes" id="UP000236621">
    <property type="component" value="Unassembled WGS sequence"/>
</dbReference>
<gene>
    <name evidence="1" type="ORF">TCAP_02482</name>
</gene>
<evidence type="ECO:0000313" key="1">
    <source>
        <dbReference type="EMBL" id="PNY27595.1"/>
    </source>
</evidence>
<proteinExistence type="predicted"/>
<protein>
    <submittedName>
        <fullName evidence="1">3-phosphoinositide-dependent protein kinase 1</fullName>
    </submittedName>
</protein>
<organism evidence="1 2">
    <name type="scientific">Tolypocladium capitatum</name>
    <dbReference type="NCBI Taxonomy" id="45235"/>
    <lineage>
        <taxon>Eukaryota</taxon>
        <taxon>Fungi</taxon>
        <taxon>Dikarya</taxon>
        <taxon>Ascomycota</taxon>
        <taxon>Pezizomycotina</taxon>
        <taxon>Sordariomycetes</taxon>
        <taxon>Hypocreomycetidae</taxon>
        <taxon>Hypocreales</taxon>
        <taxon>Ophiocordycipitaceae</taxon>
        <taxon>Tolypocladium</taxon>
    </lineage>
</organism>
<keyword evidence="1" id="KW-0808">Transferase</keyword>
<dbReference type="OrthoDB" id="1668230at2759"/>
<name>A0A2K3QJ94_9HYPO</name>
<dbReference type="EMBL" id="NRSZ01000382">
    <property type="protein sequence ID" value="PNY27595.1"/>
    <property type="molecule type" value="Genomic_DNA"/>
</dbReference>
<keyword evidence="1" id="KW-0418">Kinase</keyword>
<sequence length="237" mass="26537">MCLSQDPGDGKRNQIGLTQPSESQLKCLMAQYTMLRKGDGSVRGAWCILNCFRQVTSSSTLSRIIVAKERGGKPRSFYKRLNNTSHVPKLVNWDPDLCCLTLEHLENGSLEAYVRKLTEVTTSNRVVNHVPAEVRPRWAVQALRALTVVHATEAIHCNITPRNFLGSPHCRLRRSRYQPPGWNWKRKAMEDDDVFALGSVSTSLVGIEPYADLEVHGLFQTDGTSSAAEEQWMPGMA</sequence>
<dbReference type="Gene3D" id="1.10.510.10">
    <property type="entry name" value="Transferase(Phosphotransferase) domain 1"/>
    <property type="match status" value="1"/>
</dbReference>
<dbReference type="InterPro" id="IPR011009">
    <property type="entry name" value="Kinase-like_dom_sf"/>
</dbReference>
<dbReference type="SUPFAM" id="SSF56112">
    <property type="entry name" value="Protein kinase-like (PK-like)"/>
    <property type="match status" value="1"/>
</dbReference>
<comment type="caution">
    <text evidence="1">The sequence shown here is derived from an EMBL/GenBank/DDBJ whole genome shotgun (WGS) entry which is preliminary data.</text>
</comment>
<keyword evidence="2" id="KW-1185">Reference proteome</keyword>
<reference evidence="1 2" key="1">
    <citation type="submission" date="2017-08" db="EMBL/GenBank/DDBJ databases">
        <title>Harnessing the power of phylogenomics to disentangle the directionality and signatures of interkingdom host jumping in the parasitic fungal genus Tolypocladium.</title>
        <authorList>
            <person name="Quandt C.A."/>
            <person name="Patterson W."/>
            <person name="Spatafora J.W."/>
        </authorList>
    </citation>
    <scope>NUCLEOTIDE SEQUENCE [LARGE SCALE GENOMIC DNA]</scope>
    <source>
        <strain evidence="1 2">CBS 113982</strain>
    </source>
</reference>
<evidence type="ECO:0000313" key="2">
    <source>
        <dbReference type="Proteomes" id="UP000236621"/>
    </source>
</evidence>